<reference evidence="1 2" key="1">
    <citation type="submission" date="2018-01" db="EMBL/GenBank/DDBJ databases">
        <title>Draft genome sequences of clinical isolates and type strains of oral Veillonella including Veillonella infantum sp., nov.</title>
        <authorList>
            <person name="Mashima I."/>
            <person name="Liao Y.-C."/>
            <person name="Sabharwal A."/>
            <person name="Haase E.M."/>
            <person name="Nakazawa F."/>
            <person name="Scannapieco F.A."/>
        </authorList>
    </citation>
    <scope>NUCLEOTIDE SEQUENCE [LARGE SCALE GENOMIC DNA]</scope>
    <source>
        <strain evidence="1 2">Y6</strain>
    </source>
</reference>
<gene>
    <name evidence="1" type="ORF">VTHSUH11_02000</name>
</gene>
<dbReference type="Pfam" id="PF04221">
    <property type="entry name" value="RelB"/>
    <property type="match status" value="1"/>
</dbReference>
<evidence type="ECO:0000313" key="1">
    <source>
        <dbReference type="EMBL" id="PQL25746.1"/>
    </source>
</evidence>
<dbReference type="AlphaFoldDB" id="A0A2S7ZR52"/>
<name>A0A2S7ZR52_9FIRM</name>
<comment type="caution">
    <text evidence="1">The sequence shown here is derived from an EMBL/GenBank/DDBJ whole genome shotgun (WGS) entry which is preliminary data.</text>
</comment>
<accession>A0A2S7ZR52</accession>
<dbReference type="RefSeq" id="WP_005387422.1">
    <property type="nucleotide sequence ID" value="NZ_PPDF01000005.1"/>
</dbReference>
<sequence>MAKTASISLRIEPAVKAQLEALYASFGISVTDAINIFLHTSLMEGGFPFQPKQPRYNAETEAAIQETKDILAGKIKAKSYANVKEMIEDLGLE</sequence>
<dbReference type="NCBIfam" id="TIGR02384">
    <property type="entry name" value="RelB_DinJ"/>
    <property type="match status" value="1"/>
</dbReference>
<dbReference type="STRING" id="1110546.GCA_001078375_00194"/>
<dbReference type="EMBL" id="PPDF01000005">
    <property type="protein sequence ID" value="PQL25746.1"/>
    <property type="molecule type" value="Genomic_DNA"/>
</dbReference>
<dbReference type="InterPro" id="IPR013321">
    <property type="entry name" value="Arc_rbn_hlx_hlx"/>
</dbReference>
<proteinExistence type="predicted"/>
<protein>
    <submittedName>
        <fullName evidence="1">Type II toxin-antitoxin system antitoxin, RelB/DinJ family</fullName>
    </submittedName>
</protein>
<dbReference type="GO" id="GO:0006355">
    <property type="term" value="P:regulation of DNA-templated transcription"/>
    <property type="evidence" value="ECO:0007669"/>
    <property type="project" value="InterPro"/>
</dbReference>
<organism evidence="1 2">
    <name type="scientific">Veillonella tobetsuensis</name>
    <dbReference type="NCBI Taxonomy" id="1110546"/>
    <lineage>
        <taxon>Bacteria</taxon>
        <taxon>Bacillati</taxon>
        <taxon>Bacillota</taxon>
        <taxon>Negativicutes</taxon>
        <taxon>Veillonellales</taxon>
        <taxon>Veillonellaceae</taxon>
        <taxon>Veillonella</taxon>
    </lineage>
</organism>
<dbReference type="Gene3D" id="1.10.1220.10">
    <property type="entry name" value="Met repressor-like"/>
    <property type="match status" value="1"/>
</dbReference>
<evidence type="ECO:0000313" key="2">
    <source>
        <dbReference type="Proteomes" id="UP000238877"/>
    </source>
</evidence>
<dbReference type="Proteomes" id="UP000238877">
    <property type="component" value="Unassembled WGS sequence"/>
</dbReference>
<dbReference type="InterPro" id="IPR007337">
    <property type="entry name" value="RelB/DinJ"/>
</dbReference>